<dbReference type="InterPro" id="IPR036291">
    <property type="entry name" value="NAD(P)-bd_dom_sf"/>
</dbReference>
<comment type="similarity">
    <text evidence="1">Belongs to the short-chain dehydrogenases/reductases (SDR) family.</text>
</comment>
<dbReference type="STRING" id="285568.AQJ66_12535"/>
<feature type="domain" description="Ketoreductase" evidence="3">
    <location>
        <begin position="7"/>
        <end position="196"/>
    </location>
</feature>
<proteinExistence type="inferred from homology"/>
<dbReference type="Gene3D" id="3.40.50.720">
    <property type="entry name" value="NAD(P)-binding Rossmann-like Domain"/>
    <property type="match status" value="1"/>
</dbReference>
<dbReference type="PRINTS" id="PR00081">
    <property type="entry name" value="GDHRDH"/>
</dbReference>
<dbReference type="SMART" id="SM00822">
    <property type="entry name" value="PKS_KR"/>
    <property type="match status" value="1"/>
</dbReference>
<keyword evidence="2" id="KW-0560">Oxidoreductase</keyword>
<keyword evidence="5" id="KW-1185">Reference proteome</keyword>
<evidence type="ECO:0000256" key="1">
    <source>
        <dbReference type="ARBA" id="ARBA00006484"/>
    </source>
</evidence>
<comment type="caution">
    <text evidence="4">The sequence shown here is derived from an EMBL/GenBank/DDBJ whole genome shotgun (WGS) entry which is preliminary data.</text>
</comment>
<dbReference type="SUPFAM" id="SSF51735">
    <property type="entry name" value="NAD(P)-binding Rossmann-fold domains"/>
    <property type="match status" value="1"/>
</dbReference>
<evidence type="ECO:0000259" key="3">
    <source>
        <dbReference type="SMART" id="SM00822"/>
    </source>
</evidence>
<dbReference type="InterPro" id="IPR020904">
    <property type="entry name" value="Sc_DH/Rdtase_CS"/>
</dbReference>
<evidence type="ECO:0000313" key="4">
    <source>
        <dbReference type="EMBL" id="KUN85905.1"/>
    </source>
</evidence>
<gene>
    <name evidence="4" type="ORF">AQJ66_12535</name>
</gene>
<evidence type="ECO:0000313" key="5">
    <source>
        <dbReference type="Proteomes" id="UP000053024"/>
    </source>
</evidence>
<dbReference type="PANTHER" id="PTHR43008">
    <property type="entry name" value="BENZIL REDUCTASE"/>
    <property type="match status" value="1"/>
</dbReference>
<dbReference type="EMBL" id="LMWX01000018">
    <property type="protein sequence ID" value="KUN85905.1"/>
    <property type="molecule type" value="Genomic_DNA"/>
</dbReference>
<dbReference type="Proteomes" id="UP000053024">
    <property type="component" value="Unassembled WGS sequence"/>
</dbReference>
<dbReference type="RefSeq" id="WP_061920865.1">
    <property type="nucleotide sequence ID" value="NZ_JBEYBH010000006.1"/>
</dbReference>
<evidence type="ECO:0000256" key="2">
    <source>
        <dbReference type="ARBA" id="ARBA00023002"/>
    </source>
</evidence>
<dbReference type="PANTHER" id="PTHR43008:SF4">
    <property type="entry name" value="CHAIN DEHYDROGENASE, PUTATIVE (AFU_ORTHOLOGUE AFUA_4G08710)-RELATED"/>
    <property type="match status" value="1"/>
</dbReference>
<dbReference type="NCBIfam" id="NF005559">
    <property type="entry name" value="PRK07231.1"/>
    <property type="match status" value="1"/>
</dbReference>
<dbReference type="AlphaFoldDB" id="A0A124I465"/>
<dbReference type="PROSITE" id="PS00061">
    <property type="entry name" value="ADH_SHORT"/>
    <property type="match status" value="1"/>
</dbReference>
<dbReference type="FunFam" id="3.40.50.720:FF:000084">
    <property type="entry name" value="Short-chain dehydrogenase reductase"/>
    <property type="match status" value="1"/>
</dbReference>
<dbReference type="Pfam" id="PF13561">
    <property type="entry name" value="adh_short_C2"/>
    <property type="match status" value="1"/>
</dbReference>
<dbReference type="GO" id="GO:0050664">
    <property type="term" value="F:oxidoreductase activity, acting on NAD(P)H, oxygen as acceptor"/>
    <property type="evidence" value="ECO:0007669"/>
    <property type="project" value="TreeGrafter"/>
</dbReference>
<dbReference type="CDD" id="cd05233">
    <property type="entry name" value="SDR_c"/>
    <property type="match status" value="1"/>
</dbReference>
<dbReference type="OrthoDB" id="9803333at2"/>
<dbReference type="InterPro" id="IPR002347">
    <property type="entry name" value="SDR_fam"/>
</dbReference>
<sequence length="249" mass="25927">MGQLDGKTVVVTGGTSGIGLAAARRFREEGAHVYITGRRKETLARAAEEIGGNVTPVQADSADLADLDRLYATIAAHGHRVDVLFANAGGGEFATLEQVTEEHFDSTFDTNVKGVLFTVQKALPLLNDGSSVILTGSTAGSVGNEAFGVYGASKAAIRSFARTWANELRTRNIRVNAIAPGPITTPGLNGLAPDDEQAAQLRDTLVGTVPLGRMGRPEEVASVALFLATDASSFITGTEIFVDGGANQV</sequence>
<accession>A0A124I465</accession>
<organism evidence="4 5">
    <name type="scientific">Streptomyces bungoensis</name>
    <dbReference type="NCBI Taxonomy" id="285568"/>
    <lineage>
        <taxon>Bacteria</taxon>
        <taxon>Bacillati</taxon>
        <taxon>Actinomycetota</taxon>
        <taxon>Actinomycetes</taxon>
        <taxon>Kitasatosporales</taxon>
        <taxon>Streptomycetaceae</taxon>
        <taxon>Streptomyces</taxon>
    </lineage>
</organism>
<protein>
    <submittedName>
        <fullName evidence="4">Short-chain dehydrogenase</fullName>
    </submittedName>
</protein>
<name>A0A124I465_9ACTN</name>
<reference evidence="4 5" key="1">
    <citation type="submission" date="2015-10" db="EMBL/GenBank/DDBJ databases">
        <title>Draft genome sequence of Streptomyces bungoensis DSM 41781, type strain for the species Streptomyces bungoensis.</title>
        <authorList>
            <person name="Ruckert C."/>
            <person name="Winkler A."/>
            <person name="Kalinowski J."/>
            <person name="Kampfer P."/>
            <person name="Glaeser S."/>
        </authorList>
    </citation>
    <scope>NUCLEOTIDE SEQUENCE [LARGE SCALE GENOMIC DNA]</scope>
    <source>
        <strain evidence="4 5">DSM 41781</strain>
    </source>
</reference>
<dbReference type="InterPro" id="IPR057326">
    <property type="entry name" value="KR_dom"/>
</dbReference>